<proteinExistence type="predicted"/>
<accession>A0ABM5STT4</accession>
<evidence type="ECO:0000313" key="1">
    <source>
        <dbReference type="EMBL" id="AJP55850.1"/>
    </source>
</evidence>
<sequence>MGLTENITVATFSPTNVGGADPSAANAPFCALSNDLKEVVQKLADSMSPSTQLHMHMQVCLLRTNEPARVDDPAPVDDPEKKARIEHAKEGMRQAIRDGYRTGATMQTPPSFLALDEDGRKAVAKLTVDWVLCPVNEATAKWFDAFVENEDVQPYLKHTVPQFVMEEVCKIESLSTVLDGLKSYDMLMPKP</sequence>
<organism evidence="1 2">
    <name type="scientific">Pandoraea vervacti</name>
    <dbReference type="NCBI Taxonomy" id="656178"/>
    <lineage>
        <taxon>Bacteria</taxon>
        <taxon>Pseudomonadati</taxon>
        <taxon>Pseudomonadota</taxon>
        <taxon>Betaproteobacteria</taxon>
        <taxon>Burkholderiales</taxon>
        <taxon>Burkholderiaceae</taxon>
        <taxon>Pandoraea</taxon>
    </lineage>
</organism>
<name>A0ABM5STT4_9BURK</name>
<evidence type="ECO:0000313" key="2">
    <source>
        <dbReference type="Proteomes" id="UP000035085"/>
    </source>
</evidence>
<dbReference type="Proteomes" id="UP000035085">
    <property type="component" value="Chromosome"/>
</dbReference>
<reference evidence="2" key="1">
    <citation type="submission" date="2015-02" db="EMBL/GenBank/DDBJ databases">
        <title>Complete Genome Sequencing of Pandoraea vervacti NS15 sp. nov.</title>
        <authorList>
            <person name="Chan K.-G."/>
        </authorList>
    </citation>
    <scope>NUCLEOTIDE SEQUENCE [LARGE SCALE GENOMIC DNA]</scope>
    <source>
        <strain evidence="2">NS15</strain>
    </source>
</reference>
<keyword evidence="2" id="KW-1185">Reference proteome</keyword>
<protein>
    <submittedName>
        <fullName evidence="1">Uncharacterized protein</fullName>
    </submittedName>
</protein>
<gene>
    <name evidence="1" type="ORF">UC34_00290</name>
</gene>
<dbReference type="EMBL" id="CP010897">
    <property type="protein sequence ID" value="AJP55850.1"/>
    <property type="molecule type" value="Genomic_DNA"/>
</dbReference>
<dbReference type="RefSeq" id="WP_044453199.1">
    <property type="nucleotide sequence ID" value="NZ_CP010897.2"/>
</dbReference>